<evidence type="ECO:0000313" key="2">
    <source>
        <dbReference type="Proteomes" id="UP000178240"/>
    </source>
</evidence>
<comment type="caution">
    <text evidence="1">The sequence shown here is derived from an EMBL/GenBank/DDBJ whole genome shotgun (WGS) entry which is preliminary data.</text>
</comment>
<dbReference type="EMBL" id="MHIE01000003">
    <property type="protein sequence ID" value="OGY46521.1"/>
    <property type="molecule type" value="Genomic_DNA"/>
</dbReference>
<dbReference type="InterPro" id="IPR027417">
    <property type="entry name" value="P-loop_NTPase"/>
</dbReference>
<dbReference type="Proteomes" id="UP000178240">
    <property type="component" value="Unassembled WGS sequence"/>
</dbReference>
<dbReference type="AlphaFoldDB" id="A0A1G1Y2Q1"/>
<evidence type="ECO:0008006" key="3">
    <source>
        <dbReference type="Google" id="ProtNLM"/>
    </source>
</evidence>
<name>A0A1G1Y2Q1_9BACT</name>
<organism evidence="1 2">
    <name type="scientific">Candidatus Buchananbacteria bacterium RIFCSPHIGHO2_01_FULL_44_11</name>
    <dbReference type="NCBI Taxonomy" id="1797535"/>
    <lineage>
        <taxon>Bacteria</taxon>
        <taxon>Candidatus Buchananiibacteriota</taxon>
    </lineage>
</organism>
<dbReference type="PANTHER" id="PTHR11669:SF8">
    <property type="entry name" value="DNA POLYMERASE III SUBUNIT DELTA"/>
    <property type="match status" value="1"/>
</dbReference>
<dbReference type="Gene3D" id="3.40.50.300">
    <property type="entry name" value="P-loop containing nucleotide triphosphate hydrolases"/>
    <property type="match status" value="1"/>
</dbReference>
<accession>A0A1G1Y2Q1</accession>
<evidence type="ECO:0000313" key="1">
    <source>
        <dbReference type="EMBL" id="OGY46521.1"/>
    </source>
</evidence>
<proteinExistence type="predicted"/>
<protein>
    <recommendedName>
        <fullName evidence="3">DNA-directed DNA polymerase</fullName>
    </recommendedName>
</protein>
<reference evidence="1 2" key="1">
    <citation type="journal article" date="2016" name="Nat. Commun.">
        <title>Thousands of microbial genomes shed light on interconnected biogeochemical processes in an aquifer system.</title>
        <authorList>
            <person name="Anantharaman K."/>
            <person name="Brown C.T."/>
            <person name="Hug L.A."/>
            <person name="Sharon I."/>
            <person name="Castelle C.J."/>
            <person name="Probst A.J."/>
            <person name="Thomas B.C."/>
            <person name="Singh A."/>
            <person name="Wilkins M.J."/>
            <person name="Karaoz U."/>
            <person name="Brodie E.L."/>
            <person name="Williams K.H."/>
            <person name="Hubbard S.S."/>
            <person name="Banfield J.F."/>
        </authorList>
    </citation>
    <scope>NUCLEOTIDE SEQUENCE [LARGE SCALE GENOMIC DNA]</scope>
</reference>
<dbReference type="InterPro" id="IPR050238">
    <property type="entry name" value="DNA_Rep/Repair_Clamp_Loader"/>
</dbReference>
<dbReference type="STRING" id="1797535.A2744_03685"/>
<dbReference type="GO" id="GO:0006261">
    <property type="term" value="P:DNA-templated DNA replication"/>
    <property type="evidence" value="ECO:0007669"/>
    <property type="project" value="TreeGrafter"/>
</dbReference>
<dbReference type="PANTHER" id="PTHR11669">
    <property type="entry name" value="REPLICATION FACTOR C / DNA POLYMERASE III GAMMA-TAU SUBUNIT"/>
    <property type="match status" value="1"/>
</dbReference>
<sequence>MSKALSNPKFQWPVVGHKNIAAYLQNSIVKNKVSHAYLFFGPAGIGKTAMAESFVNSLVCRQADHRDGLIPCGLCDCCLQIKNRIHPDVYWLERPTDPKTGRVKKNISIDQVRELKSKLSLRPFLDSYKAAVVTEAQHLSQEAANALLKTLEEPTAKTVLIILTDNFSWIPKTIVSRCQVLKFLPVAQSEITASLVERGAEKLAAAKLAALAYGRPGIAINYFSDPESLQAYQEKIKEFLALTQADLIQRFRFIQSEFGYAETDEIFQTLNIWLKTLRDLALIKTQNQNLVTNISAGSDLEKIANGYSTAKLTNLLRQVALAKKYLAANVSPRLTLENFVLNF</sequence>
<dbReference type="Pfam" id="PF13177">
    <property type="entry name" value="DNA_pol3_delta2"/>
    <property type="match status" value="1"/>
</dbReference>
<gene>
    <name evidence="1" type="ORF">A2744_03685</name>
</gene>
<dbReference type="SUPFAM" id="SSF52540">
    <property type="entry name" value="P-loop containing nucleoside triphosphate hydrolases"/>
    <property type="match status" value="1"/>
</dbReference>